<keyword evidence="6 9" id="KW-0238">DNA-binding</keyword>
<dbReference type="InterPro" id="IPR039420">
    <property type="entry name" value="WalR-like"/>
</dbReference>
<proteinExistence type="predicted"/>
<keyword evidence="2" id="KW-0963">Cytoplasm</keyword>
<dbReference type="InterPro" id="IPR011006">
    <property type="entry name" value="CheY-like_superfamily"/>
</dbReference>
<dbReference type="InterPro" id="IPR036388">
    <property type="entry name" value="WH-like_DNA-bd_sf"/>
</dbReference>
<protein>
    <submittedName>
        <fullName evidence="12">Response regulator</fullName>
    </submittedName>
</protein>
<accession>A0ABS7T8C2</accession>
<dbReference type="RefSeq" id="WP_223676588.1">
    <property type="nucleotide sequence ID" value="NZ_JAINZW010000005.1"/>
</dbReference>
<gene>
    <name evidence="12" type="ORF">K6753_11390</name>
</gene>
<dbReference type="SUPFAM" id="SSF52172">
    <property type="entry name" value="CheY-like"/>
    <property type="match status" value="1"/>
</dbReference>
<organism evidence="12 13">
    <name type="scientific">Novilysobacter selenitireducens</name>
    <dbReference type="NCBI Taxonomy" id="2872639"/>
    <lineage>
        <taxon>Bacteria</taxon>
        <taxon>Pseudomonadati</taxon>
        <taxon>Pseudomonadota</taxon>
        <taxon>Gammaproteobacteria</taxon>
        <taxon>Lysobacterales</taxon>
        <taxon>Lysobacteraceae</taxon>
        <taxon>Novilysobacter</taxon>
    </lineage>
</organism>
<dbReference type="Gene3D" id="1.10.10.10">
    <property type="entry name" value="Winged helix-like DNA-binding domain superfamily/Winged helix DNA-binding domain"/>
    <property type="match status" value="1"/>
</dbReference>
<keyword evidence="5" id="KW-0805">Transcription regulation</keyword>
<keyword evidence="4" id="KW-0902">Two-component regulatory system</keyword>
<dbReference type="Pfam" id="PF00486">
    <property type="entry name" value="Trans_reg_C"/>
    <property type="match status" value="1"/>
</dbReference>
<dbReference type="EMBL" id="JAINZW010000005">
    <property type="protein sequence ID" value="MBZ4040134.1"/>
    <property type="molecule type" value="Genomic_DNA"/>
</dbReference>
<dbReference type="PANTHER" id="PTHR48111">
    <property type="entry name" value="REGULATOR OF RPOS"/>
    <property type="match status" value="1"/>
</dbReference>
<dbReference type="PROSITE" id="PS51755">
    <property type="entry name" value="OMPR_PHOB"/>
    <property type="match status" value="1"/>
</dbReference>
<evidence type="ECO:0000256" key="8">
    <source>
        <dbReference type="PROSITE-ProRule" id="PRU00169"/>
    </source>
</evidence>
<dbReference type="InterPro" id="IPR001789">
    <property type="entry name" value="Sig_transdc_resp-reg_receiver"/>
</dbReference>
<evidence type="ECO:0000256" key="1">
    <source>
        <dbReference type="ARBA" id="ARBA00004496"/>
    </source>
</evidence>
<reference evidence="12 13" key="1">
    <citation type="submission" date="2021-09" db="EMBL/GenBank/DDBJ databases">
        <title>Lysobacter sp. 13A isolated from the river sediment.</title>
        <authorList>
            <person name="Liu H."/>
            <person name="Li S."/>
            <person name="Mao S."/>
        </authorList>
    </citation>
    <scope>NUCLEOTIDE SEQUENCE [LARGE SCALE GENOMIC DNA]</scope>
    <source>
        <strain evidence="12 13">13A</strain>
    </source>
</reference>
<feature type="modified residue" description="4-aspartylphosphate" evidence="8">
    <location>
        <position position="51"/>
    </location>
</feature>
<sequence>MRVLVVEDDALIAEGVVAGLAAQGFDARCVRDGASAQAACVDEDFDALVLDLGLPDTDGLALLAALRAQGVAMPVVVLTARDAIEHRLAGLHGGADDYLVKPFDLRELAARLHAVVRRSRGRAVPQIQAGPLRIEPHSGLAWLDGDPVALSRREIDVLVHLADARGRWVAPEVLHERLYGLDSDVGSNALNVHIHNIRRKLGTDAIRSERGLGYRLGWEAA</sequence>
<dbReference type="PROSITE" id="PS50110">
    <property type="entry name" value="RESPONSE_REGULATORY"/>
    <property type="match status" value="1"/>
</dbReference>
<name>A0ABS7T8C2_9GAMM</name>
<evidence type="ECO:0000256" key="4">
    <source>
        <dbReference type="ARBA" id="ARBA00023012"/>
    </source>
</evidence>
<feature type="domain" description="Response regulatory" evidence="10">
    <location>
        <begin position="2"/>
        <end position="116"/>
    </location>
</feature>
<evidence type="ECO:0000256" key="3">
    <source>
        <dbReference type="ARBA" id="ARBA00022553"/>
    </source>
</evidence>
<evidence type="ECO:0000259" key="11">
    <source>
        <dbReference type="PROSITE" id="PS51755"/>
    </source>
</evidence>
<dbReference type="Pfam" id="PF00072">
    <property type="entry name" value="Response_reg"/>
    <property type="match status" value="1"/>
</dbReference>
<keyword evidence="7" id="KW-0804">Transcription</keyword>
<dbReference type="SMART" id="SM00448">
    <property type="entry name" value="REC"/>
    <property type="match status" value="1"/>
</dbReference>
<evidence type="ECO:0000256" key="2">
    <source>
        <dbReference type="ARBA" id="ARBA00022490"/>
    </source>
</evidence>
<evidence type="ECO:0000256" key="7">
    <source>
        <dbReference type="ARBA" id="ARBA00023163"/>
    </source>
</evidence>
<feature type="DNA-binding region" description="OmpR/PhoB-type" evidence="9">
    <location>
        <begin position="124"/>
        <end position="218"/>
    </location>
</feature>
<dbReference type="SUPFAM" id="SSF46894">
    <property type="entry name" value="C-terminal effector domain of the bipartite response regulators"/>
    <property type="match status" value="1"/>
</dbReference>
<evidence type="ECO:0000256" key="6">
    <source>
        <dbReference type="ARBA" id="ARBA00023125"/>
    </source>
</evidence>
<dbReference type="PANTHER" id="PTHR48111:SF35">
    <property type="entry name" value="TRANSCRIPTIONAL REGULATORY PROTEIN QSEB"/>
    <property type="match status" value="1"/>
</dbReference>
<dbReference type="InterPro" id="IPR016032">
    <property type="entry name" value="Sig_transdc_resp-reg_C-effctor"/>
</dbReference>
<dbReference type="Proteomes" id="UP001430954">
    <property type="component" value="Unassembled WGS sequence"/>
</dbReference>
<dbReference type="Gene3D" id="6.10.250.690">
    <property type="match status" value="1"/>
</dbReference>
<comment type="caution">
    <text evidence="12">The sequence shown here is derived from an EMBL/GenBank/DDBJ whole genome shotgun (WGS) entry which is preliminary data.</text>
</comment>
<feature type="domain" description="OmpR/PhoB-type" evidence="11">
    <location>
        <begin position="124"/>
        <end position="218"/>
    </location>
</feature>
<evidence type="ECO:0000259" key="10">
    <source>
        <dbReference type="PROSITE" id="PS50110"/>
    </source>
</evidence>
<dbReference type="InterPro" id="IPR001867">
    <property type="entry name" value="OmpR/PhoB-type_DNA-bd"/>
</dbReference>
<dbReference type="SMART" id="SM00862">
    <property type="entry name" value="Trans_reg_C"/>
    <property type="match status" value="1"/>
</dbReference>
<dbReference type="CDD" id="cd00383">
    <property type="entry name" value="trans_reg_C"/>
    <property type="match status" value="1"/>
</dbReference>
<evidence type="ECO:0000256" key="5">
    <source>
        <dbReference type="ARBA" id="ARBA00023015"/>
    </source>
</evidence>
<keyword evidence="13" id="KW-1185">Reference proteome</keyword>
<evidence type="ECO:0000256" key="9">
    <source>
        <dbReference type="PROSITE-ProRule" id="PRU01091"/>
    </source>
</evidence>
<dbReference type="Gene3D" id="3.40.50.2300">
    <property type="match status" value="1"/>
</dbReference>
<evidence type="ECO:0000313" key="13">
    <source>
        <dbReference type="Proteomes" id="UP001430954"/>
    </source>
</evidence>
<evidence type="ECO:0000313" key="12">
    <source>
        <dbReference type="EMBL" id="MBZ4040134.1"/>
    </source>
</evidence>
<keyword evidence="3 8" id="KW-0597">Phosphoprotein</keyword>
<comment type="subcellular location">
    <subcellularLocation>
        <location evidence="1">Cytoplasm</location>
    </subcellularLocation>
</comment>